<dbReference type="EMBL" id="ASHM01099021">
    <property type="protein sequence ID" value="PNX66451.1"/>
    <property type="molecule type" value="Genomic_DNA"/>
</dbReference>
<protein>
    <submittedName>
        <fullName evidence="2">Uncharacterized protein</fullName>
    </submittedName>
</protein>
<evidence type="ECO:0000313" key="2">
    <source>
        <dbReference type="EMBL" id="PNX66451.1"/>
    </source>
</evidence>
<organism evidence="2 3">
    <name type="scientific">Trifolium pratense</name>
    <name type="common">Red clover</name>
    <dbReference type="NCBI Taxonomy" id="57577"/>
    <lineage>
        <taxon>Eukaryota</taxon>
        <taxon>Viridiplantae</taxon>
        <taxon>Streptophyta</taxon>
        <taxon>Embryophyta</taxon>
        <taxon>Tracheophyta</taxon>
        <taxon>Spermatophyta</taxon>
        <taxon>Magnoliopsida</taxon>
        <taxon>eudicotyledons</taxon>
        <taxon>Gunneridae</taxon>
        <taxon>Pentapetalae</taxon>
        <taxon>rosids</taxon>
        <taxon>fabids</taxon>
        <taxon>Fabales</taxon>
        <taxon>Fabaceae</taxon>
        <taxon>Papilionoideae</taxon>
        <taxon>50 kb inversion clade</taxon>
        <taxon>NPAAA clade</taxon>
        <taxon>Hologalegina</taxon>
        <taxon>IRL clade</taxon>
        <taxon>Trifolieae</taxon>
        <taxon>Trifolium</taxon>
    </lineage>
</organism>
<evidence type="ECO:0000256" key="1">
    <source>
        <dbReference type="SAM" id="MobiDB-lite"/>
    </source>
</evidence>
<proteinExistence type="predicted"/>
<reference evidence="2 3" key="1">
    <citation type="journal article" date="2014" name="Am. J. Bot.">
        <title>Genome assembly and annotation for red clover (Trifolium pratense; Fabaceae).</title>
        <authorList>
            <person name="Istvanek J."/>
            <person name="Jaros M."/>
            <person name="Krenek A."/>
            <person name="Repkova J."/>
        </authorList>
    </citation>
    <scope>NUCLEOTIDE SEQUENCE [LARGE SCALE GENOMIC DNA]</scope>
    <source>
        <strain evidence="3">cv. Tatra</strain>
        <tissue evidence="2">Young leaves</tissue>
    </source>
</reference>
<comment type="caution">
    <text evidence="2">The sequence shown here is derived from an EMBL/GenBank/DDBJ whole genome shotgun (WGS) entry which is preliminary data.</text>
</comment>
<feature type="compositionally biased region" description="Pro residues" evidence="1">
    <location>
        <begin position="34"/>
        <end position="44"/>
    </location>
</feature>
<accession>A0A2K3KJG8</accession>
<evidence type="ECO:0000313" key="3">
    <source>
        <dbReference type="Proteomes" id="UP000236291"/>
    </source>
</evidence>
<gene>
    <name evidence="2" type="ORF">L195_g055103</name>
</gene>
<name>A0A2K3KJG8_TRIPR</name>
<dbReference type="AlphaFoldDB" id="A0A2K3KJG8"/>
<sequence>PLHEEQQEHHRLIAGYRRLVIANPIFRRATTPSRPSPPHPPPPHLQITRNDAPPK</sequence>
<dbReference type="Proteomes" id="UP000236291">
    <property type="component" value="Unassembled WGS sequence"/>
</dbReference>
<reference evidence="2 3" key="2">
    <citation type="journal article" date="2017" name="Front. Plant Sci.">
        <title>Gene Classification and Mining of Molecular Markers Useful in Red Clover (Trifolium pratense) Breeding.</title>
        <authorList>
            <person name="Istvanek J."/>
            <person name="Dluhosova J."/>
            <person name="Dluhos P."/>
            <person name="Patkova L."/>
            <person name="Nedelnik J."/>
            <person name="Repkova J."/>
        </authorList>
    </citation>
    <scope>NUCLEOTIDE SEQUENCE [LARGE SCALE GENOMIC DNA]</scope>
    <source>
        <strain evidence="3">cv. Tatra</strain>
        <tissue evidence="2">Young leaves</tissue>
    </source>
</reference>
<feature type="non-terminal residue" evidence="2">
    <location>
        <position position="1"/>
    </location>
</feature>
<feature type="region of interest" description="Disordered" evidence="1">
    <location>
        <begin position="25"/>
        <end position="55"/>
    </location>
</feature>